<evidence type="ECO:0000256" key="1">
    <source>
        <dbReference type="ARBA" id="ARBA00004442"/>
    </source>
</evidence>
<keyword evidence="6" id="KW-0472">Membrane</keyword>
<keyword evidence="4" id="KW-1134">Transmembrane beta strand</keyword>
<evidence type="ECO:0000256" key="4">
    <source>
        <dbReference type="ARBA" id="ARBA00022452"/>
    </source>
</evidence>
<sequence>MNKCLSIVCLWLGVATSPNLQGQATPDDCIRYAWQHNLSIQRLQIATKEARADYVSAIGKFLPQISMKGEVGRYTGRSIDPRTNGYISEAYNQGTAGLEITLSLFEGFSRINLLKLRSLNREEKKCDLDAGKNELAIQITEAYYKAALNEQLYLLAEEQLELGNQYLKQAHAYYGLGLKSAADVREIEARRQGDLLRYTASLNNRRLSLLYLKELMGMEATDSLGIIPIAADSLPPRLQETDPETLYRQAVIVLPEYKSMQIKERAARKDYAMTRGEFFPAVYARFSLNSDYYNSLYSLRQLREHRSNYIGIGFSFPLFTGLERYTRLRKKRLNMLRMQNELTEKRLRLRTETERLSHSLRTAWEEHRQACLQADAERQVLQATKRKWEEGASSTLQLMEARSRWLSARSEQVRVQAQYELLRRLIVYYQTGTFIHTDHE</sequence>
<dbReference type="AlphaFoldDB" id="A0A5D3EGL7"/>
<dbReference type="GO" id="GO:0009279">
    <property type="term" value="C:cell outer membrane"/>
    <property type="evidence" value="ECO:0007669"/>
    <property type="project" value="UniProtKB-SubCell"/>
</dbReference>
<keyword evidence="5" id="KW-0812">Transmembrane</keyword>
<name>A0A5D3EGL7_9BACE</name>
<dbReference type="InterPro" id="IPR003423">
    <property type="entry name" value="OMP_efflux"/>
</dbReference>
<organism evidence="8 9">
    <name type="scientific">Bacteroides pyogenes</name>
    <dbReference type="NCBI Taxonomy" id="310300"/>
    <lineage>
        <taxon>Bacteria</taxon>
        <taxon>Pseudomonadati</taxon>
        <taxon>Bacteroidota</taxon>
        <taxon>Bacteroidia</taxon>
        <taxon>Bacteroidales</taxon>
        <taxon>Bacteroidaceae</taxon>
        <taxon>Bacteroides</taxon>
    </lineage>
</organism>
<evidence type="ECO:0000313" key="8">
    <source>
        <dbReference type="EMBL" id="TYK34650.1"/>
    </source>
</evidence>
<dbReference type="EMBL" id="VKLW01000006">
    <property type="protein sequence ID" value="TYK34650.1"/>
    <property type="molecule type" value="Genomic_DNA"/>
</dbReference>
<comment type="similarity">
    <text evidence="2">Belongs to the outer membrane factor (OMF) (TC 1.B.17) family.</text>
</comment>
<comment type="subcellular location">
    <subcellularLocation>
        <location evidence="1">Cell outer membrane</location>
    </subcellularLocation>
</comment>
<keyword evidence="7" id="KW-0998">Cell outer membrane</keyword>
<evidence type="ECO:0000256" key="6">
    <source>
        <dbReference type="ARBA" id="ARBA00023136"/>
    </source>
</evidence>
<dbReference type="SUPFAM" id="SSF56954">
    <property type="entry name" value="Outer membrane efflux proteins (OEP)"/>
    <property type="match status" value="1"/>
</dbReference>
<reference evidence="8 9" key="1">
    <citation type="submission" date="2019-07" db="EMBL/GenBank/DDBJ databases">
        <title>Draft Genome Sequences of Bacteroides pyogenes Strains Isolated from the Uterus Holstein Dairy Cows with Metritis.</title>
        <authorList>
            <person name="Cunha F."/>
            <person name="Galvao K.N."/>
            <person name="Jeon S.J."/>
            <person name="Jeong K.C."/>
        </authorList>
    </citation>
    <scope>NUCLEOTIDE SEQUENCE [LARGE SCALE GENOMIC DNA]</scope>
    <source>
        <strain evidence="8 9">KG-31</strain>
    </source>
</reference>
<evidence type="ECO:0000256" key="7">
    <source>
        <dbReference type="ARBA" id="ARBA00023237"/>
    </source>
</evidence>
<dbReference type="Gene3D" id="1.20.1600.10">
    <property type="entry name" value="Outer membrane efflux proteins (OEP)"/>
    <property type="match status" value="1"/>
</dbReference>
<keyword evidence="3" id="KW-0813">Transport</keyword>
<evidence type="ECO:0000313" key="9">
    <source>
        <dbReference type="Proteomes" id="UP000324383"/>
    </source>
</evidence>
<gene>
    <name evidence="8" type="ORF">FNJ60_03975</name>
</gene>
<proteinExistence type="inferred from homology"/>
<dbReference type="PANTHER" id="PTHR30026:SF20">
    <property type="entry name" value="OUTER MEMBRANE PROTEIN TOLC"/>
    <property type="match status" value="1"/>
</dbReference>
<accession>A0A5D3EGL7</accession>
<dbReference type="GO" id="GO:0015562">
    <property type="term" value="F:efflux transmembrane transporter activity"/>
    <property type="evidence" value="ECO:0007669"/>
    <property type="project" value="InterPro"/>
</dbReference>
<evidence type="ECO:0000256" key="3">
    <source>
        <dbReference type="ARBA" id="ARBA00022448"/>
    </source>
</evidence>
<evidence type="ECO:0000256" key="2">
    <source>
        <dbReference type="ARBA" id="ARBA00007613"/>
    </source>
</evidence>
<dbReference type="RefSeq" id="WP_148730276.1">
    <property type="nucleotide sequence ID" value="NZ_VKLW01000006.1"/>
</dbReference>
<comment type="caution">
    <text evidence="8">The sequence shown here is derived from an EMBL/GenBank/DDBJ whole genome shotgun (WGS) entry which is preliminary data.</text>
</comment>
<dbReference type="Proteomes" id="UP000324383">
    <property type="component" value="Unassembled WGS sequence"/>
</dbReference>
<dbReference type="PANTHER" id="PTHR30026">
    <property type="entry name" value="OUTER MEMBRANE PROTEIN TOLC"/>
    <property type="match status" value="1"/>
</dbReference>
<keyword evidence="9" id="KW-1185">Reference proteome</keyword>
<evidence type="ECO:0000256" key="5">
    <source>
        <dbReference type="ARBA" id="ARBA00022692"/>
    </source>
</evidence>
<dbReference type="Pfam" id="PF02321">
    <property type="entry name" value="OEP"/>
    <property type="match status" value="2"/>
</dbReference>
<dbReference type="InterPro" id="IPR051906">
    <property type="entry name" value="TolC-like"/>
</dbReference>
<protein>
    <submittedName>
        <fullName evidence="8">TolC family protein</fullName>
    </submittedName>
</protein>
<dbReference type="GO" id="GO:0015288">
    <property type="term" value="F:porin activity"/>
    <property type="evidence" value="ECO:0007669"/>
    <property type="project" value="TreeGrafter"/>
</dbReference>
<dbReference type="GO" id="GO:1990281">
    <property type="term" value="C:efflux pump complex"/>
    <property type="evidence" value="ECO:0007669"/>
    <property type="project" value="TreeGrafter"/>
</dbReference>